<gene>
    <name evidence="1" type="ORF">SAMN04244572_02619</name>
</gene>
<sequence length="112" mass="12711">MLGARNRLTDNALLQGSRNGYSRLDTQQRLEAEMREALGLAPAKPAPEKTRQRPSYILVELSVRKHSGGPAFRFEHKSRSLSTLEAQLEAEKIVRQKGWEVWAVLDVRQVSE</sequence>
<proteinExistence type="predicted"/>
<organism evidence="1 2">
    <name type="scientific">Azotobacter beijerinckii</name>
    <dbReference type="NCBI Taxonomy" id="170623"/>
    <lineage>
        <taxon>Bacteria</taxon>
        <taxon>Pseudomonadati</taxon>
        <taxon>Pseudomonadota</taxon>
        <taxon>Gammaproteobacteria</taxon>
        <taxon>Pseudomonadales</taxon>
        <taxon>Pseudomonadaceae</taxon>
        <taxon>Azotobacter</taxon>
    </lineage>
</organism>
<protein>
    <submittedName>
        <fullName evidence="1">Uncharacterized protein</fullName>
    </submittedName>
</protein>
<evidence type="ECO:0000313" key="1">
    <source>
        <dbReference type="EMBL" id="SEJ06572.1"/>
    </source>
</evidence>
<dbReference type="AlphaFoldDB" id="A0A1H6W225"/>
<name>A0A1H6W225_9GAMM</name>
<accession>A0A1H6W225</accession>
<dbReference type="EMBL" id="FNYQ01000044">
    <property type="protein sequence ID" value="SEJ06572.1"/>
    <property type="molecule type" value="Genomic_DNA"/>
</dbReference>
<reference evidence="1 2" key="1">
    <citation type="submission" date="2016-10" db="EMBL/GenBank/DDBJ databases">
        <authorList>
            <person name="de Groot N.N."/>
        </authorList>
    </citation>
    <scope>NUCLEOTIDE SEQUENCE [LARGE SCALE GENOMIC DNA]</scope>
    <source>
        <strain evidence="1 2">DSM 373</strain>
    </source>
</reference>
<evidence type="ECO:0000313" key="2">
    <source>
        <dbReference type="Proteomes" id="UP000199250"/>
    </source>
</evidence>
<dbReference type="Proteomes" id="UP000199250">
    <property type="component" value="Unassembled WGS sequence"/>
</dbReference>